<sequence length="156" mass="16772">MKISARFLLGLTVLVLLASCAAVRPLVAPGASLQQVTILPDGRWKLALRIENFSSQSVHYGTTKLHIDLGEISAGDFSFNADIVIAAENGDMVETTIAPAPEISAALRARGKANPGGVQYELKGSIGLNTEKENREFPFEHKSRLSPVPGLTDVYR</sequence>
<evidence type="ECO:0000313" key="2">
    <source>
        <dbReference type="EMBL" id="QBB71630.1"/>
    </source>
</evidence>
<evidence type="ECO:0008006" key="4">
    <source>
        <dbReference type="Google" id="ProtNLM"/>
    </source>
</evidence>
<feature type="chain" id="PRO_5019249609" description="Late embryogenesis abundant protein LEA-2 subgroup domain-containing protein" evidence="1">
    <location>
        <begin position="19"/>
        <end position="156"/>
    </location>
</feature>
<dbReference type="OrthoDB" id="5954188at2"/>
<dbReference type="KEGG" id="xbc:ELE36_15390"/>
<gene>
    <name evidence="2" type="ORF">ELE36_15390</name>
</gene>
<reference evidence="2 3" key="1">
    <citation type="submission" date="2019-01" db="EMBL/GenBank/DDBJ databases">
        <title>Pseudolysobacter antarctica gen. nov., sp. nov., isolated from Fildes Peninsula, Antarctica.</title>
        <authorList>
            <person name="Wei Z."/>
            <person name="Peng F."/>
        </authorList>
    </citation>
    <scope>NUCLEOTIDE SEQUENCE [LARGE SCALE GENOMIC DNA]</scope>
    <source>
        <strain evidence="2 3">AQ6-296</strain>
    </source>
</reference>
<dbReference type="PROSITE" id="PS51257">
    <property type="entry name" value="PROKAR_LIPOPROTEIN"/>
    <property type="match status" value="1"/>
</dbReference>
<protein>
    <recommendedName>
        <fullName evidence="4">Late embryogenesis abundant protein LEA-2 subgroup domain-containing protein</fullName>
    </recommendedName>
</protein>
<keyword evidence="3" id="KW-1185">Reference proteome</keyword>
<dbReference type="Proteomes" id="UP000291562">
    <property type="component" value="Chromosome"/>
</dbReference>
<organism evidence="2 3">
    <name type="scientific">Pseudolysobacter antarcticus</name>
    <dbReference type="NCBI Taxonomy" id="2511995"/>
    <lineage>
        <taxon>Bacteria</taxon>
        <taxon>Pseudomonadati</taxon>
        <taxon>Pseudomonadota</taxon>
        <taxon>Gammaproteobacteria</taxon>
        <taxon>Lysobacterales</taxon>
        <taxon>Rhodanobacteraceae</taxon>
        <taxon>Pseudolysobacter</taxon>
    </lineage>
</organism>
<evidence type="ECO:0000256" key="1">
    <source>
        <dbReference type="SAM" id="SignalP"/>
    </source>
</evidence>
<dbReference type="EMBL" id="CP035704">
    <property type="protein sequence ID" value="QBB71630.1"/>
    <property type="molecule type" value="Genomic_DNA"/>
</dbReference>
<dbReference type="AlphaFoldDB" id="A0A411HMG5"/>
<dbReference type="SUPFAM" id="SSF117070">
    <property type="entry name" value="LEA14-like"/>
    <property type="match status" value="1"/>
</dbReference>
<evidence type="ECO:0000313" key="3">
    <source>
        <dbReference type="Proteomes" id="UP000291562"/>
    </source>
</evidence>
<dbReference type="RefSeq" id="WP_129834821.1">
    <property type="nucleotide sequence ID" value="NZ_CP035704.1"/>
</dbReference>
<accession>A0A411HMG5</accession>
<keyword evidence="1" id="KW-0732">Signal</keyword>
<proteinExistence type="predicted"/>
<feature type="signal peptide" evidence="1">
    <location>
        <begin position="1"/>
        <end position="18"/>
    </location>
</feature>
<name>A0A411HMG5_9GAMM</name>